<keyword evidence="1" id="KW-0732">Signal</keyword>
<evidence type="ECO:0000313" key="2">
    <source>
        <dbReference type="Proteomes" id="UP000694888"/>
    </source>
</evidence>
<dbReference type="GeneID" id="101856039"/>
<keyword evidence="2" id="KW-1185">Reference proteome</keyword>
<accession>A0ABM0JX85</accession>
<reference evidence="3" key="1">
    <citation type="submission" date="2025-08" db="UniProtKB">
        <authorList>
            <consortium name="RefSeq"/>
        </authorList>
    </citation>
    <scope>IDENTIFICATION</scope>
</reference>
<organism evidence="2 3">
    <name type="scientific">Aplysia californica</name>
    <name type="common">California sea hare</name>
    <dbReference type="NCBI Taxonomy" id="6500"/>
    <lineage>
        <taxon>Eukaryota</taxon>
        <taxon>Metazoa</taxon>
        <taxon>Spiralia</taxon>
        <taxon>Lophotrochozoa</taxon>
        <taxon>Mollusca</taxon>
        <taxon>Gastropoda</taxon>
        <taxon>Heterobranchia</taxon>
        <taxon>Euthyneura</taxon>
        <taxon>Tectipleura</taxon>
        <taxon>Aplysiida</taxon>
        <taxon>Aplysioidea</taxon>
        <taxon>Aplysiidae</taxon>
        <taxon>Aplysia</taxon>
    </lineage>
</organism>
<proteinExistence type="predicted"/>
<dbReference type="RefSeq" id="XP_005103694.1">
    <property type="nucleotide sequence ID" value="XM_005103637.2"/>
</dbReference>
<dbReference type="Proteomes" id="UP000694888">
    <property type="component" value="Unplaced"/>
</dbReference>
<sequence>MTFLIALTLFLSLANVSVADIAELCAEEKQLFWSCGSVLKDAMMHRKDVALMCRGFASYLDCVNDINIVCPDYADASGLDSTLNYMKGVLDFECPGTRRSEGCSPKLVSRLMVRCQNVAQINRGGSISGGCRKLGAYQTCLSEAAEVCEDSPALDSAGLLSSIEAAEAAIVTQC</sequence>
<feature type="signal peptide" evidence="1">
    <location>
        <begin position="1"/>
        <end position="19"/>
    </location>
</feature>
<feature type="chain" id="PRO_5047079100" evidence="1">
    <location>
        <begin position="20"/>
        <end position="174"/>
    </location>
</feature>
<evidence type="ECO:0000256" key="1">
    <source>
        <dbReference type="SAM" id="SignalP"/>
    </source>
</evidence>
<evidence type="ECO:0000313" key="3">
    <source>
        <dbReference type="RefSeq" id="XP_005103694.1"/>
    </source>
</evidence>
<protein>
    <submittedName>
        <fullName evidence="3">Uncharacterized protein LOC101856039</fullName>
    </submittedName>
</protein>
<name>A0ABM0JX85_APLCA</name>
<gene>
    <name evidence="3" type="primary">LOC101856039</name>
</gene>